<reference evidence="3 4" key="1">
    <citation type="submission" date="2016-10" db="EMBL/GenBank/DDBJ databases">
        <authorList>
            <person name="Varghese N."/>
        </authorList>
    </citation>
    <scope>NUCLEOTIDE SEQUENCE [LARGE SCALE GENOMIC DNA]</scope>
</reference>
<dbReference type="PANTHER" id="PTHR43941:SF1">
    <property type="entry name" value="STRUCTURAL MAINTENANCE OF CHROMOSOMES PROTEIN 2"/>
    <property type="match status" value="1"/>
</dbReference>
<evidence type="ECO:0000256" key="1">
    <source>
        <dbReference type="SAM" id="Coils"/>
    </source>
</evidence>
<keyword evidence="1" id="KW-0175">Coiled coil</keyword>
<feature type="coiled-coil region" evidence="1">
    <location>
        <begin position="203"/>
        <end position="287"/>
    </location>
</feature>
<dbReference type="PANTHER" id="PTHR43941">
    <property type="entry name" value="STRUCTURAL MAINTENANCE OF CHROMOSOMES PROTEIN 2"/>
    <property type="match status" value="1"/>
</dbReference>
<sequence>MPAPTEMAYARNVKSYHYFSQLRQTRIELENAPGSKWHSDFLALMSTRPAGHTDPQLFVLGLINTLYFKEHGEHIDDYIKRVDESSRRRVEQQDKKHEQEMQGSMDKIAILTAEQDRLNGDVTRISSERDTAQQSERGTAANLRTSRNVEHEQQREIQSLQQSLEEVTGTSDQTISGLRTRVATQDREIMGYKNRINDQKGHLDLLIEDLNEAEGKLEESNTNLRDECRHVKVLEERLEERLEHMHQALDEQSGWNDQVIAGLEQKVSLLVQDADEARLEIDQLQGTVDYWSDRSRKQQQEFDRLKDIHSEKSSLQNKFDTLFAEKGVADGKVTSLENEIIGLNSDKTELERERNNATEKVSQLEGNKTKVEEDLGRLTREKNTATQRVTSLEEELRESNSAKDTATQRVTSLEEELRESNSAKDTATQRVTSLEEDLTASISARDTATQHVTSLGKELDQSQSAKKAAESQLGQIANQINNTVEQCGLTEDAYEPDLGRRIQCISVHLSQLTQEVIHSWSEAAKLNAKVKSMIVLLRRADSRPPLNTQFASQTLQFLEKSRQGSLKRRADDQSVEDSSSDDGGAEESSIAKRRRRSD</sequence>
<feature type="region of interest" description="Disordered" evidence="2">
    <location>
        <begin position="124"/>
        <end position="151"/>
    </location>
</feature>
<proteinExistence type="predicted"/>
<evidence type="ECO:0000313" key="4">
    <source>
        <dbReference type="Proteomes" id="UP000215453"/>
    </source>
</evidence>
<feature type="compositionally biased region" description="Acidic residues" evidence="2">
    <location>
        <begin position="573"/>
        <end position="585"/>
    </location>
</feature>
<name>A0A1Y6LKD1_ZYMTR</name>
<feature type="region of interest" description="Disordered" evidence="2">
    <location>
        <begin position="561"/>
        <end position="598"/>
    </location>
</feature>
<dbReference type="AlphaFoldDB" id="A0A1Y6LKD1"/>
<evidence type="ECO:0000313" key="3">
    <source>
        <dbReference type="EMBL" id="SMY24942.1"/>
    </source>
</evidence>
<gene>
    <name evidence="3" type="ORF">ZT1A5_G6384</name>
</gene>
<dbReference type="SUPFAM" id="SSF57997">
    <property type="entry name" value="Tropomyosin"/>
    <property type="match status" value="1"/>
</dbReference>
<feature type="compositionally biased region" description="Polar residues" evidence="2">
    <location>
        <begin position="402"/>
        <end position="411"/>
    </location>
</feature>
<dbReference type="Proteomes" id="UP000215453">
    <property type="component" value="Chromosome 5"/>
</dbReference>
<protein>
    <submittedName>
        <fullName evidence="3">Uncharacterized protein</fullName>
    </submittedName>
</protein>
<organism evidence="3 4">
    <name type="scientific">Zymoseptoria tritici ST99CH_1A5</name>
    <dbReference type="NCBI Taxonomy" id="1276529"/>
    <lineage>
        <taxon>Eukaryota</taxon>
        <taxon>Fungi</taxon>
        <taxon>Dikarya</taxon>
        <taxon>Ascomycota</taxon>
        <taxon>Pezizomycotina</taxon>
        <taxon>Dothideomycetes</taxon>
        <taxon>Dothideomycetidae</taxon>
        <taxon>Mycosphaerellales</taxon>
        <taxon>Mycosphaerellaceae</taxon>
        <taxon>Zymoseptoria</taxon>
    </lineage>
</organism>
<feature type="compositionally biased region" description="Polar residues" evidence="2">
    <location>
        <begin position="132"/>
        <end position="146"/>
    </location>
</feature>
<dbReference type="EMBL" id="LT882680">
    <property type="protein sequence ID" value="SMY24942.1"/>
    <property type="molecule type" value="Genomic_DNA"/>
</dbReference>
<feature type="compositionally biased region" description="Basic and acidic residues" evidence="2">
    <location>
        <begin position="367"/>
        <end position="383"/>
    </location>
</feature>
<evidence type="ECO:0000256" key="2">
    <source>
        <dbReference type="SAM" id="MobiDB-lite"/>
    </source>
</evidence>
<feature type="region of interest" description="Disordered" evidence="2">
    <location>
        <begin position="351"/>
        <end position="430"/>
    </location>
</feature>
<accession>A0A1Y6LKD1</accession>